<dbReference type="PANTHER" id="PTHR10164:SF4">
    <property type="entry name" value="GH23156P"/>
    <property type="match status" value="1"/>
</dbReference>
<dbReference type="SUPFAM" id="SSF47473">
    <property type="entry name" value="EF-hand"/>
    <property type="match status" value="1"/>
</dbReference>
<dbReference type="InterPro" id="IPR010504">
    <property type="entry name" value="AH_dom"/>
</dbReference>
<dbReference type="InterPro" id="IPR018247">
    <property type="entry name" value="EF_Hand_1_Ca_BS"/>
</dbReference>
<comment type="caution">
    <text evidence="5">The sequence shown here is derived from an EMBL/GenBank/DDBJ whole genome shotgun (WGS) entry which is preliminary data.</text>
</comment>
<dbReference type="SMART" id="SM01015">
    <property type="entry name" value="Arfaptin"/>
    <property type="match status" value="1"/>
</dbReference>
<feature type="region of interest" description="Disordered" evidence="2">
    <location>
        <begin position="513"/>
        <end position="546"/>
    </location>
</feature>
<organism evidence="5 6">
    <name type="scientific">Caerostris darwini</name>
    <dbReference type="NCBI Taxonomy" id="1538125"/>
    <lineage>
        <taxon>Eukaryota</taxon>
        <taxon>Metazoa</taxon>
        <taxon>Ecdysozoa</taxon>
        <taxon>Arthropoda</taxon>
        <taxon>Chelicerata</taxon>
        <taxon>Arachnida</taxon>
        <taxon>Araneae</taxon>
        <taxon>Araneomorphae</taxon>
        <taxon>Entelegynae</taxon>
        <taxon>Araneoidea</taxon>
        <taxon>Araneidae</taxon>
        <taxon>Caerostris</taxon>
    </lineage>
</organism>
<evidence type="ECO:0000259" key="4">
    <source>
        <dbReference type="PROSITE" id="PS50870"/>
    </source>
</evidence>
<dbReference type="Proteomes" id="UP001054837">
    <property type="component" value="Unassembled WGS sequence"/>
</dbReference>
<gene>
    <name evidence="5" type="primary">Ica1</name>
    <name evidence="5" type="ORF">CDAR_316361</name>
</gene>
<dbReference type="InterPro" id="IPR006723">
    <property type="entry name" value="Islet_autoAg_Ica1_C"/>
</dbReference>
<dbReference type="PROSITE" id="PS50222">
    <property type="entry name" value="EF_HAND_2"/>
    <property type="match status" value="1"/>
</dbReference>
<feature type="domain" description="AH" evidence="4">
    <location>
        <begin position="249"/>
        <end position="452"/>
    </location>
</feature>
<protein>
    <submittedName>
        <fullName evidence="5">Islet cell autoantigen 1</fullName>
    </submittedName>
</protein>
<keyword evidence="1" id="KW-0106">Calcium</keyword>
<dbReference type="EMBL" id="BPLQ01014770">
    <property type="protein sequence ID" value="GIY83052.1"/>
    <property type="molecule type" value="Genomic_DNA"/>
</dbReference>
<reference evidence="5 6" key="1">
    <citation type="submission" date="2021-06" db="EMBL/GenBank/DDBJ databases">
        <title>Caerostris darwini draft genome.</title>
        <authorList>
            <person name="Kono N."/>
            <person name="Arakawa K."/>
        </authorList>
    </citation>
    <scope>NUCLEOTIDE SEQUENCE [LARGE SCALE GENOMIC DNA]</scope>
</reference>
<evidence type="ECO:0000313" key="6">
    <source>
        <dbReference type="Proteomes" id="UP001054837"/>
    </source>
</evidence>
<dbReference type="PROSITE" id="PS00018">
    <property type="entry name" value="EF_HAND_1"/>
    <property type="match status" value="1"/>
</dbReference>
<evidence type="ECO:0000256" key="2">
    <source>
        <dbReference type="SAM" id="MobiDB-lite"/>
    </source>
</evidence>
<dbReference type="Gene3D" id="1.10.238.10">
    <property type="entry name" value="EF-hand"/>
    <property type="match status" value="1"/>
</dbReference>
<evidence type="ECO:0000256" key="1">
    <source>
        <dbReference type="ARBA" id="ARBA00022837"/>
    </source>
</evidence>
<dbReference type="FunFam" id="1.20.1270.60:FF:000068">
    <property type="entry name" value="Islet cell autoantigen"/>
    <property type="match status" value="1"/>
</dbReference>
<dbReference type="Pfam" id="PF06456">
    <property type="entry name" value="Arfaptin"/>
    <property type="match status" value="1"/>
</dbReference>
<dbReference type="Gene3D" id="1.20.1270.60">
    <property type="entry name" value="Arfaptin homology (AH) domain/BAR domain"/>
    <property type="match status" value="1"/>
</dbReference>
<dbReference type="InterPro" id="IPR024114">
    <property type="entry name" value="Islet_autoAg_Ica1/Ica1-like"/>
</dbReference>
<dbReference type="PANTHER" id="PTHR10164">
    <property type="entry name" value="ISLET CELL AUTOANTIGEN 1"/>
    <property type="match status" value="1"/>
</dbReference>
<name>A0AAV4WK63_9ARAC</name>
<accession>A0AAV4WK63</accession>
<dbReference type="GO" id="GO:0005509">
    <property type="term" value="F:calcium ion binding"/>
    <property type="evidence" value="ECO:0007669"/>
    <property type="project" value="InterPro"/>
</dbReference>
<proteinExistence type="predicted"/>
<dbReference type="SUPFAM" id="SSF103657">
    <property type="entry name" value="BAR/IMD domain-like"/>
    <property type="match status" value="1"/>
</dbReference>
<dbReference type="InterPro" id="IPR002048">
    <property type="entry name" value="EF_hand_dom"/>
</dbReference>
<keyword evidence="6" id="KW-1185">Reference proteome</keyword>
<dbReference type="AlphaFoldDB" id="A0AAV4WK63"/>
<dbReference type="SMART" id="SM01237">
    <property type="entry name" value="ICA69"/>
    <property type="match status" value="1"/>
</dbReference>
<dbReference type="InterPro" id="IPR011992">
    <property type="entry name" value="EF-hand-dom_pair"/>
</dbReference>
<sequence length="740" mass="84576">MNVSFTDADKNGYISWDDYRLMALRTTFQQNNGEYNEDIHRKYLTHSKQMWESLCNDVGGNKDGKVHFQDLVNFLYELTSRTRHFEELPDFLQNLAIEVFHMIDKKCDIMWDRDEYRFGSVIWCYVTELKEIDKAFESMLSSDDRKRGGITLERFKELVTEFFTSLDANTPSRNIFGPLDPNMADEILCRAAPNYSEINLSGFIWSSNLIKMNDFRESSTLSRMQERYWTTKQAVFKKLGKKDDDCIIASDAELDSKLELFQTIEESFLTLLRVLENYQEKLCALAQEENSMGRFLKDNGKYDKTRAGKVMTGAGKAISFSAQQKLSLRLPLIRLYHEVETFQYRAIVDTLQTVEKMEKTRTAYRGALMWMKDVSQQLDPDTCKQLEKFRKVQSNVRKTKARFDKLKLDTLQKVDLLSFSRCNLFSQALAAYQNTLITISEKMAHTLTSVAETTKGYQHYEFSLLKELTETSKKLAGETSDKNENFGEEQSFIPSADKDVLLFFESEYHDNDDGKIKTPYANRSKENSLPDSSNNTPHKRKKVARKFKKKDEIVDSPLVNIDNDEAVAQSLFATSHSNDNPTQFTELAHSDNSENLSDLLTGKQDEEAYKSDLELLNEILGSNSDSSVPDVSEHSTNIPINSESGRNNLFAALQNSSQTSCFLPSHLLDMNKGCDAIRIDNSIPPSSSISNPTKAVENNLVEKNKKGNQDMSSWYNLFADLDPLANPDLIGKKPADDINC</sequence>
<dbReference type="GO" id="GO:0051049">
    <property type="term" value="P:regulation of transport"/>
    <property type="evidence" value="ECO:0007669"/>
    <property type="project" value="TreeGrafter"/>
</dbReference>
<evidence type="ECO:0000313" key="5">
    <source>
        <dbReference type="EMBL" id="GIY83052.1"/>
    </source>
</evidence>
<dbReference type="GO" id="GO:0019904">
    <property type="term" value="F:protein domain specific binding"/>
    <property type="evidence" value="ECO:0007669"/>
    <property type="project" value="InterPro"/>
</dbReference>
<evidence type="ECO:0000259" key="3">
    <source>
        <dbReference type="PROSITE" id="PS50222"/>
    </source>
</evidence>
<dbReference type="PROSITE" id="PS50870">
    <property type="entry name" value="AH"/>
    <property type="match status" value="1"/>
</dbReference>
<feature type="domain" description="EF-hand" evidence="3">
    <location>
        <begin position="46"/>
        <end position="81"/>
    </location>
</feature>
<dbReference type="Pfam" id="PF04629">
    <property type="entry name" value="ICA69"/>
    <property type="match status" value="1"/>
</dbReference>
<dbReference type="GO" id="GO:0005794">
    <property type="term" value="C:Golgi apparatus"/>
    <property type="evidence" value="ECO:0007669"/>
    <property type="project" value="TreeGrafter"/>
</dbReference>
<feature type="compositionally biased region" description="Basic residues" evidence="2">
    <location>
        <begin position="537"/>
        <end position="546"/>
    </location>
</feature>
<dbReference type="InterPro" id="IPR027267">
    <property type="entry name" value="AH/BAR_dom_sf"/>
</dbReference>